<dbReference type="PANTHER" id="PTHR12274:SF3">
    <property type="entry name" value="PROGRANULIN"/>
    <property type="match status" value="1"/>
</dbReference>
<evidence type="ECO:0000313" key="13">
    <source>
        <dbReference type="EMBL" id="CAF4349526.1"/>
    </source>
</evidence>
<dbReference type="SUPFAM" id="SSF57277">
    <property type="entry name" value="Granulin repeat"/>
    <property type="match status" value="1"/>
</dbReference>
<dbReference type="EMBL" id="CAJNXB010005998">
    <property type="protein sequence ID" value="CAF3461642.1"/>
    <property type="molecule type" value="Genomic_DNA"/>
</dbReference>
<dbReference type="Proteomes" id="UP000663869">
    <property type="component" value="Unassembled WGS sequence"/>
</dbReference>
<dbReference type="InterPro" id="IPR000118">
    <property type="entry name" value="Granulin"/>
</dbReference>
<evidence type="ECO:0000313" key="11">
    <source>
        <dbReference type="EMBL" id="CAF4144059.1"/>
    </source>
</evidence>
<dbReference type="Proteomes" id="UP000663838">
    <property type="component" value="Unassembled WGS sequence"/>
</dbReference>
<evidence type="ECO:0000313" key="9">
    <source>
        <dbReference type="EMBL" id="CAF3466017.1"/>
    </source>
</evidence>
<evidence type="ECO:0000313" key="16">
    <source>
        <dbReference type="Proteomes" id="UP000663873"/>
    </source>
</evidence>
<feature type="chain" id="PRO_5035690413" description="Granulins domain-containing protein" evidence="5">
    <location>
        <begin position="27"/>
        <end position="108"/>
    </location>
</feature>
<dbReference type="Proteomes" id="UP000663873">
    <property type="component" value="Unassembled WGS sequence"/>
</dbReference>
<evidence type="ECO:0000256" key="4">
    <source>
        <dbReference type="ARBA" id="ARBA00023157"/>
    </source>
</evidence>
<dbReference type="EMBL" id="CAJNYV010003620">
    <property type="protein sequence ID" value="CAF3592605.1"/>
    <property type="molecule type" value="Genomic_DNA"/>
</dbReference>
<gene>
    <name evidence="9" type="ORF">FME351_LOCUS14463</name>
    <name evidence="12" type="ORF">HFQ381_LOCUS9610</name>
    <name evidence="10" type="ORF">KIK155_LOCUS20520</name>
    <name evidence="7" type="ORF">LUA448_LOCUS3489</name>
    <name evidence="8" type="ORF">TIS948_LOCUS32685</name>
    <name evidence="14" type="ORF">TOA249_LOCUS19013</name>
    <name evidence="13" type="ORF">TSG867_LOCUS9442</name>
    <name evidence="11" type="ORF">UJA718_LOCUS3069</name>
</gene>
<evidence type="ECO:0000313" key="10">
    <source>
        <dbReference type="EMBL" id="CAF3592605.1"/>
    </source>
</evidence>
<dbReference type="PANTHER" id="PTHR12274">
    <property type="entry name" value="GRANULIN"/>
    <property type="match status" value="1"/>
</dbReference>
<protein>
    <recommendedName>
        <fullName evidence="6">Granulins domain-containing protein</fullName>
    </recommendedName>
</protein>
<evidence type="ECO:0000313" key="7">
    <source>
        <dbReference type="EMBL" id="CAF3225908.1"/>
    </source>
</evidence>
<dbReference type="Proteomes" id="UP000663851">
    <property type="component" value="Unassembled WGS sequence"/>
</dbReference>
<comment type="caution">
    <text evidence="7">The sequence shown here is derived from an EMBL/GenBank/DDBJ whole genome shotgun (WGS) entry which is preliminary data.</text>
</comment>
<comment type="similarity">
    <text evidence="2">Belongs to the granulin family.</text>
</comment>
<dbReference type="EMBL" id="CAJNYD010000173">
    <property type="protein sequence ID" value="CAF3225908.1"/>
    <property type="molecule type" value="Genomic_DNA"/>
</dbReference>
<evidence type="ECO:0000313" key="12">
    <source>
        <dbReference type="EMBL" id="CAF4237192.1"/>
    </source>
</evidence>
<evidence type="ECO:0000256" key="1">
    <source>
        <dbReference type="ARBA" id="ARBA00004613"/>
    </source>
</evidence>
<dbReference type="SMART" id="SM00277">
    <property type="entry name" value="GRAN"/>
    <property type="match status" value="1"/>
</dbReference>
<dbReference type="Proteomes" id="UP000663833">
    <property type="component" value="Unassembled WGS sequence"/>
</dbReference>
<dbReference type="Proteomes" id="UP000663862">
    <property type="component" value="Unassembled WGS sequence"/>
</dbReference>
<comment type="subcellular location">
    <subcellularLocation>
        <location evidence="1">Secreted</location>
    </subcellularLocation>
</comment>
<dbReference type="Proteomes" id="UP000663865">
    <property type="component" value="Unassembled WGS sequence"/>
</dbReference>
<dbReference type="EMBL" id="CAJOBQ010000413">
    <property type="protein sequence ID" value="CAF4349526.1"/>
    <property type="molecule type" value="Genomic_DNA"/>
</dbReference>
<dbReference type="EMBL" id="CAJNYU010001785">
    <property type="protein sequence ID" value="CAF3466017.1"/>
    <property type="molecule type" value="Genomic_DNA"/>
</dbReference>
<dbReference type="OrthoDB" id="5854875at2759"/>
<reference evidence="7" key="1">
    <citation type="submission" date="2021-02" db="EMBL/GenBank/DDBJ databases">
        <authorList>
            <person name="Nowell W R."/>
        </authorList>
    </citation>
    <scope>NUCLEOTIDE SEQUENCE</scope>
</reference>
<dbReference type="GO" id="GO:0005576">
    <property type="term" value="C:extracellular region"/>
    <property type="evidence" value="ECO:0007669"/>
    <property type="project" value="UniProtKB-SubCell"/>
</dbReference>
<feature type="signal peptide" evidence="5">
    <location>
        <begin position="1"/>
        <end position="26"/>
    </location>
</feature>
<evidence type="ECO:0000256" key="5">
    <source>
        <dbReference type="SAM" id="SignalP"/>
    </source>
</evidence>
<dbReference type="InterPro" id="IPR039036">
    <property type="entry name" value="Granulin_fam"/>
</dbReference>
<proteinExistence type="inferred from homology"/>
<dbReference type="AlphaFoldDB" id="A0A817R136"/>
<dbReference type="Gene3D" id="2.10.25.160">
    <property type="entry name" value="Granulin"/>
    <property type="match status" value="1"/>
</dbReference>
<accession>A0A817R136</accession>
<evidence type="ECO:0000313" key="15">
    <source>
        <dbReference type="Proteomes" id="UP000663833"/>
    </source>
</evidence>
<keyword evidence="3" id="KW-0964">Secreted</keyword>
<dbReference type="EMBL" id="CAJOBP010000222">
    <property type="protein sequence ID" value="CAF4144059.1"/>
    <property type="molecule type" value="Genomic_DNA"/>
</dbReference>
<dbReference type="InterPro" id="IPR037277">
    <property type="entry name" value="Granulin_sf"/>
</dbReference>
<dbReference type="EMBL" id="CAJOBO010000508">
    <property type="protein sequence ID" value="CAF4237192.1"/>
    <property type="molecule type" value="Genomic_DNA"/>
</dbReference>
<organism evidence="7 15">
    <name type="scientific">Rotaria socialis</name>
    <dbReference type="NCBI Taxonomy" id="392032"/>
    <lineage>
        <taxon>Eukaryota</taxon>
        <taxon>Metazoa</taxon>
        <taxon>Spiralia</taxon>
        <taxon>Gnathifera</taxon>
        <taxon>Rotifera</taxon>
        <taxon>Eurotatoria</taxon>
        <taxon>Bdelloidea</taxon>
        <taxon>Philodinida</taxon>
        <taxon>Philodinidae</taxon>
        <taxon>Rotaria</taxon>
    </lineage>
</organism>
<name>A0A817R136_9BILA</name>
<dbReference type="PROSITE" id="PS00799">
    <property type="entry name" value="GRANULINS"/>
    <property type="match status" value="1"/>
</dbReference>
<dbReference type="EMBL" id="CAJOBS010001460">
    <property type="protein sequence ID" value="CAF4732791.1"/>
    <property type="molecule type" value="Genomic_DNA"/>
</dbReference>
<dbReference type="Pfam" id="PF00396">
    <property type="entry name" value="Granulin"/>
    <property type="match status" value="1"/>
</dbReference>
<dbReference type="Proteomes" id="UP000663825">
    <property type="component" value="Unassembled WGS sequence"/>
</dbReference>
<keyword evidence="5" id="KW-0732">Signal</keyword>
<evidence type="ECO:0000256" key="3">
    <source>
        <dbReference type="ARBA" id="ARBA00022525"/>
    </source>
</evidence>
<evidence type="ECO:0000259" key="6">
    <source>
        <dbReference type="PROSITE" id="PS00799"/>
    </source>
</evidence>
<evidence type="ECO:0000313" key="8">
    <source>
        <dbReference type="EMBL" id="CAF3461642.1"/>
    </source>
</evidence>
<sequence>MTGVPMNIFVVLFLCLLLMVVSSKNAETIPPPNADIICPDGLSICPATSTCCISTDGDYSCCPIQDGVCCADHKHCCPKHYKCDLKIFKCDRVFSATMLGMEAPLNKN</sequence>
<keyword evidence="16" id="KW-1185">Reference proteome</keyword>
<keyword evidence="4" id="KW-1015">Disulfide bond</keyword>
<evidence type="ECO:0000256" key="2">
    <source>
        <dbReference type="ARBA" id="ARBA00010093"/>
    </source>
</evidence>
<feature type="domain" description="Granulins" evidence="6">
    <location>
        <begin position="70"/>
        <end position="83"/>
    </location>
</feature>
<evidence type="ECO:0000313" key="14">
    <source>
        <dbReference type="EMBL" id="CAF4732791.1"/>
    </source>
</evidence>